<dbReference type="InterPro" id="IPR015424">
    <property type="entry name" value="PyrdxlP-dep_Trfase"/>
</dbReference>
<dbReference type="InterPro" id="IPR005814">
    <property type="entry name" value="Aminotrans_3"/>
</dbReference>
<comment type="similarity">
    <text evidence="3">Belongs to the class-III pyridoxal-phosphate-dependent aminotransferase family.</text>
</comment>
<sequence length="445" mass="49411">MIEEQIEKKIEDAYKEKFPVSKERHEQLINYIPGGATRSLSYFKPYPIHIDYGQGAYVYTHEGHKLLDVTNAYGAIVHGHGDPDVVRAVRDGIAKGSQYSTPTDGQYKLAKLLCERVPGFDKVRFLNSGTEATLFVMRTARAYTGKDKILKMIGGFHGTHDSVAASTKKNVITAGIPEGMTEDMLEVPFNDFDAFENAVKENADQLAAVIMEPFLGAGGVVLPKPGYLEHVRKVTSDNNVLLIFDEIFSYRVNTGGCQKLFGVIPDLTTVGKVVGGGLPIGVFGGKEEIMNIFCHENTEKPLYHSGTFNGYETVMQAGYAALSKYDEAAVAYVNKLGDQFKNGLLESFKANRLNIQANQIGSLLNIHFVNEPITNADQVLKSEEQLHRLMHLSLLNKGIFTIPRGLFILSTAITEEEIDFLVNKIDETLKELLPLIEEKYNHLLF</sequence>
<evidence type="ECO:0000313" key="4">
    <source>
        <dbReference type="EMBL" id="SDU17749.1"/>
    </source>
</evidence>
<dbReference type="Gene3D" id="3.90.1150.10">
    <property type="entry name" value="Aspartate Aminotransferase, domain 1"/>
    <property type="match status" value="1"/>
</dbReference>
<dbReference type="Proteomes" id="UP000199608">
    <property type="component" value="Unassembled WGS sequence"/>
</dbReference>
<dbReference type="AlphaFoldDB" id="A0A1H2GDZ8"/>
<dbReference type="GO" id="GO:0030170">
    <property type="term" value="F:pyridoxal phosphate binding"/>
    <property type="evidence" value="ECO:0007669"/>
    <property type="project" value="InterPro"/>
</dbReference>
<comment type="cofactor">
    <cofactor evidence="1">
        <name>pyridoxal 5'-phosphate</name>
        <dbReference type="ChEBI" id="CHEBI:597326"/>
    </cofactor>
</comment>
<evidence type="ECO:0000256" key="2">
    <source>
        <dbReference type="ARBA" id="ARBA00022898"/>
    </source>
</evidence>
<dbReference type="Pfam" id="PF00202">
    <property type="entry name" value="Aminotran_3"/>
    <property type="match status" value="1"/>
</dbReference>
<gene>
    <name evidence="4" type="ORF">SAMN04487931_105147</name>
</gene>
<protein>
    <submittedName>
        <fullName evidence="4">Glutamate-1-semialdehyde 2,1-aminomutase</fullName>
    </submittedName>
</protein>
<dbReference type="Gene3D" id="3.40.640.10">
    <property type="entry name" value="Type I PLP-dependent aspartate aminotransferase-like (Major domain)"/>
    <property type="match status" value="1"/>
</dbReference>
<dbReference type="InterPro" id="IPR015422">
    <property type="entry name" value="PyrdxlP-dep_Trfase_small"/>
</dbReference>
<dbReference type="GO" id="GO:0008483">
    <property type="term" value="F:transaminase activity"/>
    <property type="evidence" value="ECO:0007669"/>
    <property type="project" value="InterPro"/>
</dbReference>
<proteinExistence type="inferred from homology"/>
<accession>A0A1H2GDZ8</accession>
<dbReference type="CDD" id="cd00610">
    <property type="entry name" value="OAT_like"/>
    <property type="match status" value="1"/>
</dbReference>
<dbReference type="PANTHER" id="PTHR43713">
    <property type="entry name" value="GLUTAMATE-1-SEMIALDEHYDE 2,1-AMINOMUTASE"/>
    <property type="match status" value="1"/>
</dbReference>
<reference evidence="5" key="1">
    <citation type="submission" date="2016-10" db="EMBL/GenBank/DDBJ databases">
        <authorList>
            <person name="Varghese N."/>
            <person name="Submissions S."/>
        </authorList>
    </citation>
    <scope>NUCLEOTIDE SEQUENCE [LARGE SCALE GENOMIC DNA]</scope>
    <source>
        <strain evidence="5">DSM 3384</strain>
    </source>
</reference>
<dbReference type="EMBL" id="FNLL01000005">
    <property type="protein sequence ID" value="SDU17749.1"/>
    <property type="molecule type" value="Genomic_DNA"/>
</dbReference>
<evidence type="ECO:0000313" key="5">
    <source>
        <dbReference type="Proteomes" id="UP000199608"/>
    </source>
</evidence>
<dbReference type="SUPFAM" id="SSF53383">
    <property type="entry name" value="PLP-dependent transferases"/>
    <property type="match status" value="1"/>
</dbReference>
<name>A0A1H2GDZ8_9BACT</name>
<keyword evidence="5" id="KW-1185">Reference proteome</keyword>
<evidence type="ECO:0000256" key="1">
    <source>
        <dbReference type="ARBA" id="ARBA00001933"/>
    </source>
</evidence>
<dbReference type="PANTHER" id="PTHR43713:SF3">
    <property type="entry name" value="GLUTAMATE-1-SEMIALDEHYDE 2,1-AMINOMUTASE 1, CHLOROPLASTIC-RELATED"/>
    <property type="match status" value="1"/>
</dbReference>
<dbReference type="InterPro" id="IPR015421">
    <property type="entry name" value="PyrdxlP-dep_Trfase_major"/>
</dbReference>
<evidence type="ECO:0000256" key="3">
    <source>
        <dbReference type="RuleBase" id="RU003560"/>
    </source>
</evidence>
<organism evidence="4 5">
    <name type="scientific">Desulfobacula phenolica</name>
    <dbReference type="NCBI Taxonomy" id="90732"/>
    <lineage>
        <taxon>Bacteria</taxon>
        <taxon>Pseudomonadati</taxon>
        <taxon>Thermodesulfobacteriota</taxon>
        <taxon>Desulfobacteria</taxon>
        <taxon>Desulfobacterales</taxon>
        <taxon>Desulfobacteraceae</taxon>
        <taxon>Desulfobacula</taxon>
    </lineage>
</organism>
<keyword evidence="2 3" id="KW-0663">Pyridoxal phosphate</keyword>
<dbReference type="RefSeq" id="WP_092233393.1">
    <property type="nucleotide sequence ID" value="NZ_FNLL01000005.1"/>
</dbReference>